<dbReference type="EMBL" id="PNBA02000002">
    <property type="protein sequence ID" value="KAG6433503.1"/>
    <property type="molecule type" value="Genomic_DNA"/>
</dbReference>
<evidence type="ECO:0000313" key="4">
    <source>
        <dbReference type="EMBL" id="KAG6433503.1"/>
    </source>
</evidence>
<accession>A0A8X8YPW0</accession>
<dbReference type="InterPro" id="IPR007021">
    <property type="entry name" value="DUF659"/>
</dbReference>
<reference evidence="4" key="2">
    <citation type="submission" date="2020-08" db="EMBL/GenBank/DDBJ databases">
        <title>Plant Genome Project.</title>
        <authorList>
            <person name="Zhang R.-G."/>
        </authorList>
    </citation>
    <scope>NUCLEOTIDE SEQUENCE</scope>
    <source>
        <strain evidence="4">Huo1</strain>
        <tissue evidence="4">Leaf</tissue>
    </source>
</reference>
<name>A0A8X8YPW0_SALSN</name>
<organism evidence="4">
    <name type="scientific">Salvia splendens</name>
    <name type="common">Scarlet sage</name>
    <dbReference type="NCBI Taxonomy" id="180675"/>
    <lineage>
        <taxon>Eukaryota</taxon>
        <taxon>Viridiplantae</taxon>
        <taxon>Streptophyta</taxon>
        <taxon>Embryophyta</taxon>
        <taxon>Tracheophyta</taxon>
        <taxon>Spermatophyta</taxon>
        <taxon>Magnoliopsida</taxon>
        <taxon>eudicotyledons</taxon>
        <taxon>Gunneridae</taxon>
        <taxon>Pentapetalae</taxon>
        <taxon>asterids</taxon>
        <taxon>lamiids</taxon>
        <taxon>Lamiales</taxon>
        <taxon>Lamiaceae</taxon>
        <taxon>Nepetoideae</taxon>
        <taxon>Mentheae</taxon>
        <taxon>Salviinae</taxon>
        <taxon>Salvia</taxon>
        <taxon>Salvia subgen. Calosphace</taxon>
        <taxon>core Calosphace</taxon>
    </lineage>
</organism>
<dbReference type="Pfam" id="PF05699">
    <property type="entry name" value="Dimer_Tnp_hAT"/>
    <property type="match status" value="1"/>
</dbReference>
<keyword evidence="5" id="KW-1185">Reference proteome</keyword>
<dbReference type="AlphaFoldDB" id="A0A8X8YPW0"/>
<feature type="region of interest" description="Disordered" evidence="1">
    <location>
        <begin position="742"/>
        <end position="761"/>
    </location>
</feature>
<dbReference type="Proteomes" id="UP000298416">
    <property type="component" value="Unassembled WGS sequence"/>
</dbReference>
<reference evidence="4" key="1">
    <citation type="submission" date="2018-01" db="EMBL/GenBank/DDBJ databases">
        <authorList>
            <person name="Mao J.F."/>
        </authorList>
    </citation>
    <scope>NUCLEOTIDE SEQUENCE</scope>
    <source>
        <strain evidence="4">Huo1</strain>
        <tissue evidence="4">Leaf</tissue>
    </source>
</reference>
<evidence type="ECO:0008006" key="6">
    <source>
        <dbReference type="Google" id="ProtNLM"/>
    </source>
</evidence>
<dbReference type="PANTHER" id="PTHR32166">
    <property type="entry name" value="OSJNBA0013A04.12 PROTEIN"/>
    <property type="match status" value="1"/>
</dbReference>
<protein>
    <recommendedName>
        <fullName evidence="6">BED-type domain-containing protein</fullName>
    </recommendedName>
</protein>
<evidence type="ECO:0000313" key="5">
    <source>
        <dbReference type="Proteomes" id="UP000298416"/>
    </source>
</evidence>
<sequence>MYLFLPSLFYVIIQFFAPPIQFNYNFSSMASPNLSATAASSSASSAASSSVGSGSRQITDIRAPLWDHVTILEKPKPGGGNILWRCNYCPFSKSTSYTRVEAHLLQKLRQGIKTCPNVSFEMLSDMRREVEKCKELLERSKACTVSLPVAPSDNSKRTKRGPVSQLEKSWALQDRKHLDALIVRAMFSGGISFNFLRNPYFREAFAFACSRNLPSYTIPGYNRARESLLKQERRHIETLLESTKSTWPEKGVTICSDGWSDPQRRPIINFTAVSEKAPMFLRADNCEGEYKSKEYIAEKLRAIIDEVGRQNVVQIITDNAANCKGAGLLIEAENDHIFWTPCVVHTLNLAMKNICEPKLPRTPTDEDMQVWSRLEFINNVKVEATMIKNFIMNHGMRLSMFNEFSHLKLLSIAETRFASVVCMLKRFVEVKAALQHMVISDKWSIYKEDASTAQHVKEKILSDVWWGNVEYILRFTSPIYDMIRFADTDTPCLHLIYEMWDSMIEKVKKEIYLYEGKEPNEESDLYSVIHDILIARWTKGNNPLHCLAHSLNPRFYSNMWLQEGAGRLPPHKDKEISQMRMTCFKKFFRIPQELAAVKEEYARFSSCSEEFNDPDSIHDRWAVSPMTWWTNHGQSIPLLMSLAMKLLSQPASSSCCERNWSTYSFIHSVKRNALTPERAEDLVFVHSNLRHLSRRTDAYKKGETRMWDVGGDSFDSLSGVGLLEVADLSIDEPELQAVSFGLGDAEDEGVELEETGNEEEA</sequence>
<dbReference type="Pfam" id="PF04937">
    <property type="entry name" value="DUF659"/>
    <property type="match status" value="1"/>
</dbReference>
<evidence type="ECO:0000259" key="3">
    <source>
        <dbReference type="Pfam" id="PF05699"/>
    </source>
</evidence>
<dbReference type="InterPro" id="IPR008906">
    <property type="entry name" value="HATC_C_dom"/>
</dbReference>
<comment type="caution">
    <text evidence="4">The sequence shown here is derived from an EMBL/GenBank/DDBJ whole genome shotgun (WGS) entry which is preliminary data.</text>
</comment>
<evidence type="ECO:0000259" key="2">
    <source>
        <dbReference type="Pfam" id="PF04937"/>
    </source>
</evidence>
<gene>
    <name evidence="4" type="ORF">SASPL_105117</name>
</gene>
<dbReference type="PANTHER" id="PTHR32166:SF81">
    <property type="entry name" value="OS06G0658400 PROTEIN"/>
    <property type="match status" value="1"/>
</dbReference>
<evidence type="ECO:0000256" key="1">
    <source>
        <dbReference type="SAM" id="MobiDB-lite"/>
    </source>
</evidence>
<dbReference type="GO" id="GO:0046983">
    <property type="term" value="F:protein dimerization activity"/>
    <property type="evidence" value="ECO:0007669"/>
    <property type="project" value="InterPro"/>
</dbReference>
<feature type="domain" description="HAT C-terminal dimerisation" evidence="3">
    <location>
        <begin position="619"/>
        <end position="689"/>
    </location>
</feature>
<proteinExistence type="predicted"/>
<feature type="domain" description="DUF659" evidence="2">
    <location>
        <begin position="220"/>
        <end position="364"/>
    </location>
</feature>
<dbReference type="OrthoDB" id="907379at2759"/>
<feature type="compositionally biased region" description="Acidic residues" evidence="1">
    <location>
        <begin position="744"/>
        <end position="761"/>
    </location>
</feature>